<reference evidence="2 3" key="1">
    <citation type="submission" date="2009-08" db="EMBL/GenBank/DDBJ databases">
        <title>The draft genome of Rhodobacter sp. SW2.</title>
        <authorList>
            <consortium name="US DOE Joint Genome Institute (JGI-PGF)"/>
            <person name="Lucas S."/>
            <person name="Copeland A."/>
            <person name="Lapidus A."/>
            <person name="Glavina del Rio T."/>
            <person name="Tice H."/>
            <person name="Bruce D."/>
            <person name="Goodwin L."/>
            <person name="Pitluck S."/>
            <person name="Larimer F."/>
            <person name="Land M.L."/>
            <person name="Hauser L."/>
            <person name="Emerson D."/>
        </authorList>
    </citation>
    <scope>NUCLEOTIDE SEQUENCE [LARGE SCALE GENOMIC DNA]</scope>
    <source>
        <strain evidence="2 3">SW2</strain>
    </source>
</reference>
<organism evidence="2 3">
    <name type="scientific">Rhodobacter ferrooxidans</name>
    <dbReference type="NCBI Taxonomy" id="371731"/>
    <lineage>
        <taxon>Bacteria</taxon>
        <taxon>Pseudomonadati</taxon>
        <taxon>Pseudomonadota</taxon>
        <taxon>Alphaproteobacteria</taxon>
        <taxon>Rhodobacterales</taxon>
        <taxon>Rhodobacter group</taxon>
        <taxon>Rhodobacter</taxon>
    </lineage>
</organism>
<dbReference type="eggNOG" id="COG0834">
    <property type="taxonomic scope" value="Bacteria"/>
</dbReference>
<comment type="caution">
    <text evidence="2">The sequence shown here is derived from an EMBL/GenBank/DDBJ whole genome shotgun (WGS) entry which is preliminary data.</text>
</comment>
<keyword evidence="3" id="KW-1185">Reference proteome</keyword>
<name>C8RZ30_9RHOB</name>
<dbReference type="Proteomes" id="UP000010121">
    <property type="component" value="Unassembled WGS sequence"/>
</dbReference>
<evidence type="ECO:0000256" key="1">
    <source>
        <dbReference type="SAM" id="SignalP"/>
    </source>
</evidence>
<evidence type="ECO:0000313" key="3">
    <source>
        <dbReference type="Proteomes" id="UP000010121"/>
    </source>
</evidence>
<dbReference type="AlphaFoldDB" id="C8RZ30"/>
<proteinExistence type="predicted"/>
<feature type="signal peptide" evidence="1">
    <location>
        <begin position="1"/>
        <end position="30"/>
    </location>
</feature>
<evidence type="ECO:0000313" key="2">
    <source>
        <dbReference type="EMBL" id="EEW25987.1"/>
    </source>
</evidence>
<feature type="chain" id="PRO_5002991747" evidence="1">
    <location>
        <begin position="31"/>
        <end position="199"/>
    </location>
</feature>
<dbReference type="STRING" id="371731.Rsw2DRAFT_1058"/>
<sequence>MGRTDFQPMGSRMKRTVIAILLLSAVPAAADDFTPALQGFLGSDIAGWANDPALVAAIRAQNATTGSYDQATIDAMDAQWRSEVSAADSALVGGVLHNPAADFLRTKVADSGGKITEAFITDAKGLNVAASDPTSDYWQGDEDKFSKVYPDPKGVFISDVEMDESTQRYQGQISVTVADPATGEALGTLTIGVDAESLI</sequence>
<protein>
    <submittedName>
        <fullName evidence="2">Uncharacterized protein</fullName>
    </submittedName>
</protein>
<gene>
    <name evidence="2" type="ORF">Rsw2DRAFT_1058</name>
</gene>
<keyword evidence="1" id="KW-0732">Signal</keyword>
<accession>C8RZ30</accession>
<dbReference type="EMBL" id="ACYY01000005">
    <property type="protein sequence ID" value="EEW25987.1"/>
    <property type="molecule type" value="Genomic_DNA"/>
</dbReference>